<dbReference type="GO" id="GO:0005886">
    <property type="term" value="C:plasma membrane"/>
    <property type="evidence" value="ECO:0007669"/>
    <property type="project" value="UniProtKB-SubCell"/>
</dbReference>
<proteinExistence type="inferred from homology"/>
<dbReference type="Proteomes" id="UP000315235">
    <property type="component" value="Unassembled WGS sequence"/>
</dbReference>
<evidence type="ECO:0000256" key="6">
    <source>
        <dbReference type="ARBA" id="ARBA00023136"/>
    </source>
</evidence>
<dbReference type="InterPro" id="IPR001123">
    <property type="entry name" value="LeuE-type"/>
</dbReference>
<keyword evidence="4 7" id="KW-0812">Transmembrane</keyword>
<evidence type="ECO:0000256" key="1">
    <source>
        <dbReference type="ARBA" id="ARBA00004651"/>
    </source>
</evidence>
<keyword evidence="5 7" id="KW-1133">Transmembrane helix</keyword>
<organism evidence="8 9">
    <name type="scientific">Pseudomonas mangiferae</name>
    <dbReference type="NCBI Taxonomy" id="2593654"/>
    <lineage>
        <taxon>Bacteria</taxon>
        <taxon>Pseudomonadati</taxon>
        <taxon>Pseudomonadota</taxon>
        <taxon>Gammaproteobacteria</taxon>
        <taxon>Pseudomonadales</taxon>
        <taxon>Pseudomonadaceae</taxon>
        <taxon>Pseudomonas</taxon>
    </lineage>
</organism>
<dbReference type="OrthoDB" id="9804822at2"/>
<accession>A0A553H598</accession>
<evidence type="ECO:0000313" key="9">
    <source>
        <dbReference type="Proteomes" id="UP000315235"/>
    </source>
</evidence>
<reference evidence="8 9" key="1">
    <citation type="submission" date="2019-07" db="EMBL/GenBank/DDBJ databases">
        <title>Pseudomonas mangiferae sp. nov., isolated from bark of mango tree in Thailand.</title>
        <authorList>
            <person name="Srisuk N."/>
            <person name="Anurat P."/>
        </authorList>
    </citation>
    <scope>NUCLEOTIDE SEQUENCE [LARGE SCALE GENOMIC DNA]</scope>
    <source>
        <strain evidence="8 9">DMKU_BBB3-04</strain>
    </source>
</reference>
<dbReference type="Pfam" id="PF01810">
    <property type="entry name" value="LysE"/>
    <property type="match status" value="1"/>
</dbReference>
<evidence type="ECO:0000256" key="2">
    <source>
        <dbReference type="ARBA" id="ARBA00007928"/>
    </source>
</evidence>
<evidence type="ECO:0000256" key="7">
    <source>
        <dbReference type="SAM" id="Phobius"/>
    </source>
</evidence>
<dbReference type="PANTHER" id="PTHR30086:SF14">
    <property type="entry name" value="HOMOSERINE_HOMOSERINE LACTONE EFFLUX PROTEIN"/>
    <property type="match status" value="1"/>
</dbReference>
<gene>
    <name evidence="8" type="ORF">FM069_00135</name>
</gene>
<keyword evidence="6 7" id="KW-0472">Membrane</keyword>
<evidence type="ECO:0000256" key="4">
    <source>
        <dbReference type="ARBA" id="ARBA00022692"/>
    </source>
</evidence>
<evidence type="ECO:0000313" key="8">
    <source>
        <dbReference type="EMBL" id="TRX76861.1"/>
    </source>
</evidence>
<keyword evidence="3" id="KW-1003">Cell membrane</keyword>
<evidence type="ECO:0000256" key="3">
    <source>
        <dbReference type="ARBA" id="ARBA00022475"/>
    </source>
</evidence>
<feature type="transmembrane region" description="Helical" evidence="7">
    <location>
        <begin position="124"/>
        <end position="145"/>
    </location>
</feature>
<evidence type="ECO:0000256" key="5">
    <source>
        <dbReference type="ARBA" id="ARBA00022989"/>
    </source>
</evidence>
<dbReference type="GO" id="GO:0042970">
    <property type="term" value="F:homoserine transmembrane transporter activity"/>
    <property type="evidence" value="ECO:0007669"/>
    <property type="project" value="TreeGrafter"/>
</dbReference>
<protein>
    <submittedName>
        <fullName evidence="8">LysE family translocator</fullName>
    </submittedName>
</protein>
<feature type="transmembrane region" description="Helical" evidence="7">
    <location>
        <begin position="47"/>
        <end position="67"/>
    </location>
</feature>
<comment type="subcellular location">
    <subcellularLocation>
        <location evidence="1">Cell membrane</location>
        <topology evidence="1">Multi-pass membrane protein</topology>
    </subcellularLocation>
</comment>
<dbReference type="EMBL" id="VJOY01000001">
    <property type="protein sequence ID" value="TRX76861.1"/>
    <property type="molecule type" value="Genomic_DNA"/>
</dbReference>
<dbReference type="PIRSF" id="PIRSF006324">
    <property type="entry name" value="LeuE"/>
    <property type="match status" value="1"/>
</dbReference>
<sequence length="214" mass="22877">MTLMDAVLFFPVALLIALTPGPNNFCALNHGIRHGVASAVLATTGRAVAYAIFLFVSAVGLGAMLLASETAFTVIKWVGAAYLLYLGIRTWRSRAFSGLDLAQDVSGGAPTVAPSLWRLSLQEFLVGISNPKAILLFAAIFPQFIKPELPAAEQFVYLGGTYLVTEFCASLVYGLFGRQIRRLIRTPRGVTRLNRATGAFFVGAGGLLLSAGHR</sequence>
<keyword evidence="9" id="KW-1185">Reference proteome</keyword>
<comment type="caution">
    <text evidence="8">The sequence shown here is derived from an EMBL/GenBank/DDBJ whole genome shotgun (WGS) entry which is preliminary data.</text>
</comment>
<feature type="transmembrane region" description="Helical" evidence="7">
    <location>
        <begin position="157"/>
        <end position="176"/>
    </location>
</feature>
<feature type="transmembrane region" description="Helical" evidence="7">
    <location>
        <begin position="196"/>
        <end position="213"/>
    </location>
</feature>
<dbReference type="AlphaFoldDB" id="A0A553H598"/>
<comment type="similarity">
    <text evidence="2">Belongs to the Rht family.</text>
</comment>
<dbReference type="PANTHER" id="PTHR30086">
    <property type="entry name" value="ARGININE EXPORTER PROTEIN ARGO"/>
    <property type="match status" value="1"/>
</dbReference>
<name>A0A553H598_9PSED</name>